<dbReference type="Gene3D" id="3.40.50.12780">
    <property type="entry name" value="N-terminal domain of ligase-like"/>
    <property type="match status" value="1"/>
</dbReference>
<dbReference type="PROSITE" id="PS00455">
    <property type="entry name" value="AMP_BINDING"/>
    <property type="match status" value="1"/>
</dbReference>
<dbReference type="RefSeq" id="WP_206016563.1">
    <property type="nucleotide sequence ID" value="NZ_CP130956.1"/>
</dbReference>
<sequence length="516" mass="55698">MTTTEAVIRCGNDVRTHSEIRVRATRLASALSALGVGHGDRYALVMRNEIGFVEATLAGAAIGAVPVPANWHGNSDDLGHVLTDSAAKVVLVHTDLLPKVEAVLSPGTTIVEVRTPQVVAAAYGFDRPAASRRYPDLDELLDVHEPHIAGITEPPMSVIYTSGTTGLPKGILRSPTAPQDVTALHEVVIAAFGFGTARSTLVAAPMYHTAPNTQFQFAFALGLDVEIMPRFDPEELLRAIEQRRIEHLQAVPTMFVRLLKLPAPVRERYDLSSLIAVVHAAAPCPPDVKRAIIDWFGPIVHEYYGGSESGAAVICSSEEWLAHPGTVGRPVSDAAVRIIAADGSEAAVGEPGDIYLRPFSAWPDFTYLGDDAKRRAMEKDGFVTVGDIGYVDADGFLYLSDRRNDMIISGGVNIYPAEIESVILGLDGVADVAVFGIPDPDFGEAVAAHIQPDPGATLAEDDVRAHVARRLARYKVPKVVVFEDVLPREDTGKLFKRRLKAHYWEQHTSEVPTGHA</sequence>
<dbReference type="EMBL" id="CP130956">
    <property type="protein sequence ID" value="WLF51837.1"/>
    <property type="molecule type" value="Genomic_DNA"/>
</dbReference>
<dbReference type="GO" id="GO:0016405">
    <property type="term" value="F:CoA-ligase activity"/>
    <property type="evidence" value="ECO:0007669"/>
    <property type="project" value="TreeGrafter"/>
</dbReference>
<dbReference type="PANTHER" id="PTHR24096:SF323">
    <property type="entry name" value="BLR3536 PROTEIN"/>
    <property type="match status" value="1"/>
</dbReference>
<feature type="domain" description="AMP-binding enzyme C-terminal" evidence="2">
    <location>
        <begin position="418"/>
        <end position="493"/>
    </location>
</feature>
<evidence type="ECO:0000313" key="4">
    <source>
        <dbReference type="EMBL" id="WLF51837.1"/>
    </source>
</evidence>
<evidence type="ECO:0000313" key="6">
    <source>
        <dbReference type="Proteomes" id="UP001066327"/>
    </source>
</evidence>
<organism evidence="5 7">
    <name type="scientific">Rhodococcus opacus</name>
    <name type="common">Nocardia opaca</name>
    <dbReference type="NCBI Taxonomy" id="37919"/>
    <lineage>
        <taxon>Bacteria</taxon>
        <taxon>Bacillati</taxon>
        <taxon>Actinomycetota</taxon>
        <taxon>Actinomycetes</taxon>
        <taxon>Mycobacteriales</taxon>
        <taxon>Nocardiaceae</taxon>
        <taxon>Rhodococcus</taxon>
    </lineage>
</organism>
<evidence type="ECO:0000259" key="2">
    <source>
        <dbReference type="Pfam" id="PF13193"/>
    </source>
</evidence>
<reference evidence="3" key="1">
    <citation type="submission" date="2022-12" db="EMBL/GenBank/DDBJ databases">
        <authorList>
            <person name="Krivoruchko A.V."/>
            <person name="Elkin A."/>
        </authorList>
    </citation>
    <scope>NUCLEOTIDE SEQUENCE</scope>
    <source>
        <strain evidence="3">IEGM 249</strain>
    </source>
</reference>
<dbReference type="SUPFAM" id="SSF56801">
    <property type="entry name" value="Acetyl-CoA synthetase-like"/>
    <property type="match status" value="1"/>
</dbReference>
<dbReference type="InterPro" id="IPR042099">
    <property type="entry name" value="ANL_N_sf"/>
</dbReference>
<dbReference type="AlphaFoldDB" id="A0AAX3YV60"/>
<evidence type="ECO:0000313" key="3">
    <source>
        <dbReference type="EMBL" id="MCZ4588798.1"/>
    </source>
</evidence>
<protein>
    <submittedName>
        <fullName evidence="5">AMP-binding protein</fullName>
    </submittedName>
</protein>
<reference evidence="5" key="2">
    <citation type="submission" date="2023-07" db="EMBL/GenBank/DDBJ databases">
        <title>Genomic analysis of Rhodococcus opacus VOC-14 with glycol ethers degradation activity.</title>
        <authorList>
            <person name="Narkevich D.A."/>
            <person name="Hlushen A.M."/>
            <person name="Akhremchuk A.E."/>
            <person name="Sikolenko M.A."/>
            <person name="Valentovich L.N."/>
        </authorList>
    </citation>
    <scope>NUCLEOTIDE SEQUENCE</scope>
    <source>
        <strain evidence="5">VOC-14</strain>
        <plasmid evidence="5">pRho-VOC14-L</plasmid>
    </source>
</reference>
<dbReference type="Pfam" id="PF00501">
    <property type="entry name" value="AMP-binding"/>
    <property type="match status" value="1"/>
</dbReference>
<dbReference type="EMBL" id="CP130956">
    <property type="protein sequence ID" value="WLF52366.1"/>
    <property type="molecule type" value="Genomic_DNA"/>
</dbReference>
<evidence type="ECO:0000313" key="7">
    <source>
        <dbReference type="Proteomes" id="UP001231166"/>
    </source>
</evidence>
<feature type="domain" description="AMP-dependent synthetase/ligase" evidence="1">
    <location>
        <begin position="6"/>
        <end position="357"/>
    </location>
</feature>
<keyword evidence="6" id="KW-1185">Reference proteome</keyword>
<dbReference type="PANTHER" id="PTHR24096">
    <property type="entry name" value="LONG-CHAIN-FATTY-ACID--COA LIGASE"/>
    <property type="match status" value="1"/>
</dbReference>
<dbReference type="InterPro" id="IPR020845">
    <property type="entry name" value="AMP-binding_CS"/>
</dbReference>
<geneLocation type="plasmid" evidence="5 7">
    <name>pRho-VOC14-L</name>
</geneLocation>
<dbReference type="EMBL" id="JAPWIS010000025">
    <property type="protein sequence ID" value="MCZ4588798.1"/>
    <property type="molecule type" value="Genomic_DNA"/>
</dbReference>
<dbReference type="InterPro" id="IPR025110">
    <property type="entry name" value="AMP-bd_C"/>
</dbReference>
<evidence type="ECO:0000313" key="5">
    <source>
        <dbReference type="EMBL" id="WLF52366.1"/>
    </source>
</evidence>
<accession>A0AAX3YV60</accession>
<keyword evidence="5" id="KW-0614">Plasmid</keyword>
<dbReference type="Proteomes" id="UP001231166">
    <property type="component" value="Plasmid pRho-VOC14-L"/>
</dbReference>
<proteinExistence type="predicted"/>
<dbReference type="Gene3D" id="3.30.300.30">
    <property type="match status" value="1"/>
</dbReference>
<gene>
    <name evidence="3" type="ORF">O4328_34990</name>
    <name evidence="4" type="ORF">Q5707_40905</name>
    <name evidence="5" type="ORF">Q5707_44090</name>
</gene>
<dbReference type="Pfam" id="PF13193">
    <property type="entry name" value="AMP-binding_C"/>
    <property type="match status" value="1"/>
</dbReference>
<dbReference type="InterPro" id="IPR000873">
    <property type="entry name" value="AMP-dep_synth/lig_dom"/>
</dbReference>
<dbReference type="Proteomes" id="UP001066327">
    <property type="component" value="Unassembled WGS sequence"/>
</dbReference>
<dbReference type="InterPro" id="IPR045851">
    <property type="entry name" value="AMP-bd_C_sf"/>
</dbReference>
<name>A0AAX3YV60_RHOOP</name>
<evidence type="ECO:0000259" key="1">
    <source>
        <dbReference type="Pfam" id="PF00501"/>
    </source>
</evidence>